<dbReference type="PANTHER" id="PTHR43948:SF10">
    <property type="entry name" value="MRJ, ISOFORM E"/>
    <property type="match status" value="1"/>
</dbReference>
<proteinExistence type="predicted"/>
<dbReference type="GO" id="GO:0005737">
    <property type="term" value="C:cytoplasm"/>
    <property type="evidence" value="ECO:0007669"/>
    <property type="project" value="TreeGrafter"/>
</dbReference>
<accession>A0A7S1FFC9</accession>
<evidence type="ECO:0000259" key="2">
    <source>
        <dbReference type="PROSITE" id="PS50076"/>
    </source>
</evidence>
<feature type="compositionally biased region" description="Polar residues" evidence="1">
    <location>
        <begin position="145"/>
        <end position="167"/>
    </location>
</feature>
<dbReference type="InterPro" id="IPR001623">
    <property type="entry name" value="DnaJ_domain"/>
</dbReference>
<reference evidence="3" key="1">
    <citation type="submission" date="2021-01" db="EMBL/GenBank/DDBJ databases">
        <authorList>
            <person name="Corre E."/>
            <person name="Pelletier E."/>
            <person name="Niang G."/>
            <person name="Scheremetjew M."/>
            <person name="Finn R."/>
            <person name="Kale V."/>
            <person name="Holt S."/>
            <person name="Cochrane G."/>
            <person name="Meng A."/>
            <person name="Brown T."/>
            <person name="Cohen L."/>
        </authorList>
    </citation>
    <scope>NUCLEOTIDE SEQUENCE</scope>
</reference>
<dbReference type="InterPro" id="IPR036869">
    <property type="entry name" value="J_dom_sf"/>
</dbReference>
<dbReference type="GO" id="GO:0051082">
    <property type="term" value="F:unfolded protein binding"/>
    <property type="evidence" value="ECO:0007669"/>
    <property type="project" value="TreeGrafter"/>
</dbReference>
<dbReference type="SUPFAM" id="SSF46565">
    <property type="entry name" value="Chaperone J-domain"/>
    <property type="match status" value="1"/>
</dbReference>
<evidence type="ECO:0000313" key="3">
    <source>
        <dbReference type="EMBL" id="CAD8862464.1"/>
    </source>
</evidence>
<protein>
    <recommendedName>
        <fullName evidence="2">J domain-containing protein</fullName>
    </recommendedName>
</protein>
<dbReference type="GO" id="GO:0051087">
    <property type="term" value="F:protein-folding chaperone binding"/>
    <property type="evidence" value="ECO:0007669"/>
    <property type="project" value="TreeGrafter"/>
</dbReference>
<dbReference type="PANTHER" id="PTHR43948">
    <property type="entry name" value="DNAJ HOMOLOG SUBFAMILY B"/>
    <property type="match status" value="1"/>
</dbReference>
<dbReference type="AlphaFoldDB" id="A0A7S1FFC9"/>
<dbReference type="GO" id="GO:0005634">
    <property type="term" value="C:nucleus"/>
    <property type="evidence" value="ECO:0007669"/>
    <property type="project" value="TreeGrafter"/>
</dbReference>
<dbReference type="InterPro" id="IPR018253">
    <property type="entry name" value="DnaJ_domain_CS"/>
</dbReference>
<dbReference type="Pfam" id="PF00226">
    <property type="entry name" value="DnaJ"/>
    <property type="match status" value="1"/>
</dbReference>
<dbReference type="PROSITE" id="PS50076">
    <property type="entry name" value="DNAJ_2"/>
    <property type="match status" value="1"/>
</dbReference>
<dbReference type="Gene3D" id="1.10.287.110">
    <property type="entry name" value="DnaJ domain"/>
    <property type="match status" value="1"/>
</dbReference>
<name>A0A7S1FFC9_NOCSC</name>
<dbReference type="PRINTS" id="PR00625">
    <property type="entry name" value="JDOMAIN"/>
</dbReference>
<sequence>MSQDDYYRVLGVPRDASEETIKRGYRRQALRWHPDKHRGPHAARAAEHFKKVSEAYQALIDPQSRAAYDWRGHSAAAADVGSEDESQVVWTFGWANASISFGWMNSRSGTDCSTNEQADDAEEVPSPAERRKSTSTTKTEAERPTSPSRSLQTSPRNWRSVGESCSSPMDVVRGFFTSWGLGVAEEYDSSREDIRA</sequence>
<gene>
    <name evidence="3" type="ORF">NSCI0253_LOCUS36819</name>
</gene>
<dbReference type="CDD" id="cd06257">
    <property type="entry name" value="DnaJ"/>
    <property type="match status" value="1"/>
</dbReference>
<feature type="domain" description="J" evidence="2">
    <location>
        <begin position="5"/>
        <end position="72"/>
    </location>
</feature>
<dbReference type="EMBL" id="HBFQ01051551">
    <property type="protein sequence ID" value="CAD8862464.1"/>
    <property type="molecule type" value="Transcribed_RNA"/>
</dbReference>
<organism evidence="3">
    <name type="scientific">Noctiluca scintillans</name>
    <name type="common">Sea sparkle</name>
    <name type="synonym">Red tide dinoflagellate</name>
    <dbReference type="NCBI Taxonomy" id="2966"/>
    <lineage>
        <taxon>Eukaryota</taxon>
        <taxon>Sar</taxon>
        <taxon>Alveolata</taxon>
        <taxon>Dinophyceae</taxon>
        <taxon>Noctilucales</taxon>
        <taxon>Noctilucaceae</taxon>
        <taxon>Noctiluca</taxon>
    </lineage>
</organism>
<dbReference type="SMART" id="SM00271">
    <property type="entry name" value="DnaJ"/>
    <property type="match status" value="1"/>
</dbReference>
<dbReference type="GO" id="GO:0044183">
    <property type="term" value="F:protein folding chaperone"/>
    <property type="evidence" value="ECO:0007669"/>
    <property type="project" value="TreeGrafter"/>
</dbReference>
<dbReference type="PROSITE" id="PS00636">
    <property type="entry name" value="DNAJ_1"/>
    <property type="match status" value="1"/>
</dbReference>
<feature type="region of interest" description="Disordered" evidence="1">
    <location>
        <begin position="110"/>
        <end position="170"/>
    </location>
</feature>
<evidence type="ECO:0000256" key="1">
    <source>
        <dbReference type="SAM" id="MobiDB-lite"/>
    </source>
</evidence>